<evidence type="ECO:0000313" key="6">
    <source>
        <dbReference type="EMBL" id="EEQ36812.1"/>
    </source>
</evidence>
<dbReference type="Gene3D" id="4.10.1110.10">
    <property type="entry name" value="AN1-like Zinc finger"/>
    <property type="match status" value="1"/>
</dbReference>
<dbReference type="SUPFAM" id="SSF118310">
    <property type="entry name" value="AN1-like Zinc finger"/>
    <property type="match status" value="1"/>
</dbReference>
<dbReference type="FunCoup" id="C4XYB2">
    <property type="interactions" value="215"/>
</dbReference>
<proteinExistence type="predicted"/>
<name>C4XYB2_CLAL4</name>
<dbReference type="KEGG" id="clu:CLUG_00935"/>
<dbReference type="PANTHER" id="PTHR14677">
    <property type="entry name" value="ARSENITE INDUCUBLE RNA ASSOCIATED PROTEIN AIP-1-RELATED"/>
    <property type="match status" value="1"/>
</dbReference>
<dbReference type="PROSITE" id="PS51039">
    <property type="entry name" value="ZF_AN1"/>
    <property type="match status" value="1"/>
</dbReference>
<dbReference type="STRING" id="306902.C4XYB2"/>
<organism evidence="6 7">
    <name type="scientific">Clavispora lusitaniae (strain ATCC 42720)</name>
    <name type="common">Yeast</name>
    <name type="synonym">Candida lusitaniae</name>
    <dbReference type="NCBI Taxonomy" id="306902"/>
    <lineage>
        <taxon>Eukaryota</taxon>
        <taxon>Fungi</taxon>
        <taxon>Dikarya</taxon>
        <taxon>Ascomycota</taxon>
        <taxon>Saccharomycotina</taxon>
        <taxon>Pichiomycetes</taxon>
        <taxon>Metschnikowiaceae</taxon>
        <taxon>Clavispora</taxon>
    </lineage>
</organism>
<keyword evidence="1" id="KW-0479">Metal-binding</keyword>
<evidence type="ECO:0000313" key="7">
    <source>
        <dbReference type="Proteomes" id="UP000007703"/>
    </source>
</evidence>
<dbReference type="VEuPathDB" id="FungiDB:CLUG_00935"/>
<evidence type="ECO:0000256" key="1">
    <source>
        <dbReference type="ARBA" id="ARBA00022723"/>
    </source>
</evidence>
<evidence type="ECO:0000259" key="5">
    <source>
        <dbReference type="PROSITE" id="PS51039"/>
    </source>
</evidence>
<dbReference type="HOGENOM" id="CLU_052358_2_1_1"/>
<dbReference type="EMBL" id="CH408076">
    <property type="protein sequence ID" value="EEQ36812.1"/>
    <property type="molecule type" value="Genomic_DNA"/>
</dbReference>
<dbReference type="Proteomes" id="UP000007703">
    <property type="component" value="Unassembled WGS sequence"/>
</dbReference>
<dbReference type="PANTHER" id="PTHR14677:SF40">
    <property type="entry name" value="CDC48-ASSOCIATED UBIQUITIN-LIKE_ZINC FINGER PROTEIN 1"/>
    <property type="match status" value="1"/>
</dbReference>
<sequence>MSTHNLFMTQTRHDNQGILNLGTNCYLCSQLDFLPFSCEFCNHVFCSRHRNIDVHNCVGRPQRQRQTSPTSSDDTTPVAALFPDKDVRRAQLDSSLRPAKPVSISASVSSNPFNKLTRFLHAERMRRKSRKPSAASELVQLKKVARGPQTVAQSDRVHLWALYVSGEDLAEVDSAAMRRGVWVSKNWSAGRCLDTLADLLGVANRNNATQQPDDRLSLFVVRDGTPELLKPAAKLNLPQGSTVYLVRGPVS</sequence>
<dbReference type="AlphaFoldDB" id="C4XYB2"/>
<accession>C4XYB2</accession>
<dbReference type="GeneID" id="8500302"/>
<evidence type="ECO:0000256" key="4">
    <source>
        <dbReference type="PROSITE-ProRule" id="PRU00449"/>
    </source>
</evidence>
<evidence type="ECO:0000256" key="3">
    <source>
        <dbReference type="ARBA" id="ARBA00022833"/>
    </source>
</evidence>
<keyword evidence="3" id="KW-0862">Zinc</keyword>
<feature type="domain" description="AN1-type" evidence="5">
    <location>
        <begin position="19"/>
        <end position="65"/>
    </location>
</feature>
<keyword evidence="2 4" id="KW-0863">Zinc-finger</keyword>
<dbReference type="InterPro" id="IPR057358">
    <property type="entry name" value="UBL_ZFAND1-like"/>
</dbReference>
<protein>
    <recommendedName>
        <fullName evidence="5">AN1-type domain-containing protein</fullName>
    </recommendedName>
</protein>
<dbReference type="Pfam" id="PF25327">
    <property type="entry name" value="UBL_ZFAND1"/>
    <property type="match status" value="1"/>
</dbReference>
<dbReference type="InterPro" id="IPR000058">
    <property type="entry name" value="Znf_AN1"/>
</dbReference>
<reference evidence="6 7" key="1">
    <citation type="journal article" date="2009" name="Nature">
        <title>Evolution of pathogenicity and sexual reproduction in eight Candida genomes.</title>
        <authorList>
            <person name="Butler G."/>
            <person name="Rasmussen M.D."/>
            <person name="Lin M.F."/>
            <person name="Santos M.A."/>
            <person name="Sakthikumar S."/>
            <person name="Munro C.A."/>
            <person name="Rheinbay E."/>
            <person name="Grabherr M."/>
            <person name="Forche A."/>
            <person name="Reedy J.L."/>
            <person name="Agrafioti I."/>
            <person name="Arnaud M.B."/>
            <person name="Bates S."/>
            <person name="Brown A.J."/>
            <person name="Brunke S."/>
            <person name="Costanzo M.C."/>
            <person name="Fitzpatrick D.A."/>
            <person name="de Groot P.W."/>
            <person name="Harris D."/>
            <person name="Hoyer L.L."/>
            <person name="Hube B."/>
            <person name="Klis F.M."/>
            <person name="Kodira C."/>
            <person name="Lennard N."/>
            <person name="Logue M.E."/>
            <person name="Martin R."/>
            <person name="Neiman A.M."/>
            <person name="Nikolaou E."/>
            <person name="Quail M.A."/>
            <person name="Quinn J."/>
            <person name="Santos M.C."/>
            <person name="Schmitzberger F.F."/>
            <person name="Sherlock G."/>
            <person name="Shah P."/>
            <person name="Silverstein K.A."/>
            <person name="Skrzypek M.S."/>
            <person name="Soll D."/>
            <person name="Staggs R."/>
            <person name="Stansfield I."/>
            <person name="Stumpf M.P."/>
            <person name="Sudbery P.E."/>
            <person name="Srikantha T."/>
            <person name="Zeng Q."/>
            <person name="Berman J."/>
            <person name="Berriman M."/>
            <person name="Heitman J."/>
            <person name="Gow N.A."/>
            <person name="Lorenz M.C."/>
            <person name="Birren B.W."/>
            <person name="Kellis M."/>
            <person name="Cuomo C.A."/>
        </authorList>
    </citation>
    <scope>NUCLEOTIDE SEQUENCE [LARGE SCALE GENOMIC DNA]</scope>
    <source>
        <strain evidence="6 7">ATCC 42720</strain>
    </source>
</reference>
<dbReference type="InParanoid" id="C4XYB2"/>
<dbReference type="GO" id="GO:0005737">
    <property type="term" value="C:cytoplasm"/>
    <property type="evidence" value="ECO:0007669"/>
    <property type="project" value="TreeGrafter"/>
</dbReference>
<gene>
    <name evidence="6" type="ORF">CLUG_00935</name>
</gene>
<dbReference type="SMART" id="SM00154">
    <property type="entry name" value="ZnF_AN1"/>
    <property type="match status" value="1"/>
</dbReference>
<dbReference type="GO" id="GO:0008270">
    <property type="term" value="F:zinc ion binding"/>
    <property type="evidence" value="ECO:0007669"/>
    <property type="project" value="UniProtKB-KW"/>
</dbReference>
<dbReference type="Pfam" id="PF01428">
    <property type="entry name" value="zf-AN1"/>
    <property type="match status" value="1"/>
</dbReference>
<evidence type="ECO:0000256" key="2">
    <source>
        <dbReference type="ARBA" id="ARBA00022771"/>
    </source>
</evidence>
<dbReference type="OMA" id="RQYCLKH"/>
<dbReference type="OrthoDB" id="431929at2759"/>
<dbReference type="InterPro" id="IPR035896">
    <property type="entry name" value="AN1-like_Znf"/>
</dbReference>